<evidence type="ECO:0000256" key="6">
    <source>
        <dbReference type="ARBA" id="ARBA00023136"/>
    </source>
</evidence>
<dbReference type="GO" id="GO:0032266">
    <property type="term" value="F:phosphatidylinositol-3-phosphate binding"/>
    <property type="evidence" value="ECO:0007669"/>
    <property type="project" value="InterPro"/>
</dbReference>
<evidence type="ECO:0000256" key="9">
    <source>
        <dbReference type="ARBA" id="ARBA00033785"/>
    </source>
</evidence>
<feature type="compositionally biased region" description="Basic and acidic residues" evidence="10">
    <location>
        <begin position="552"/>
        <end position="561"/>
    </location>
</feature>
<dbReference type="InterPro" id="IPR036871">
    <property type="entry name" value="PX_dom_sf"/>
</dbReference>
<dbReference type="AlphaFoldDB" id="A0A317XS10"/>
<feature type="compositionally biased region" description="Polar residues" evidence="10">
    <location>
        <begin position="92"/>
        <end position="101"/>
    </location>
</feature>
<keyword evidence="5" id="KW-0967">Endosome</keyword>
<feature type="compositionally biased region" description="Polar residues" evidence="10">
    <location>
        <begin position="397"/>
        <end position="410"/>
    </location>
</feature>
<evidence type="ECO:0000256" key="2">
    <source>
        <dbReference type="ARBA" id="ARBA00004177"/>
    </source>
</evidence>
<feature type="domain" description="PX" evidence="11">
    <location>
        <begin position="569"/>
        <end position="683"/>
    </location>
</feature>
<keyword evidence="4" id="KW-0926">Vacuole</keyword>
<evidence type="ECO:0000256" key="4">
    <source>
        <dbReference type="ARBA" id="ARBA00022554"/>
    </source>
</evidence>
<gene>
    <name evidence="12" type="ORF">BCV70DRAFT_199510</name>
</gene>
<dbReference type="CDD" id="cd07280">
    <property type="entry name" value="PX_YPT35"/>
    <property type="match status" value="1"/>
</dbReference>
<comment type="subcellular location">
    <subcellularLocation>
        <location evidence="2">Endosome</location>
    </subcellularLocation>
    <subcellularLocation>
        <location evidence="1">Vacuole membrane</location>
        <topology evidence="1">Peripheral membrane protein</topology>
    </subcellularLocation>
</comment>
<name>A0A317XS10_9BASI</name>
<dbReference type="InterPro" id="IPR037917">
    <property type="entry name" value="Ypt35_PX"/>
</dbReference>
<evidence type="ECO:0000259" key="11">
    <source>
        <dbReference type="PROSITE" id="PS50195"/>
    </source>
</evidence>
<evidence type="ECO:0000313" key="13">
    <source>
        <dbReference type="Proteomes" id="UP000246740"/>
    </source>
</evidence>
<feature type="compositionally biased region" description="Low complexity" evidence="10">
    <location>
        <begin position="155"/>
        <end position="171"/>
    </location>
</feature>
<evidence type="ECO:0000256" key="7">
    <source>
        <dbReference type="ARBA" id="ARBA00033728"/>
    </source>
</evidence>
<keyword evidence="13" id="KW-1185">Reference proteome</keyword>
<dbReference type="Pfam" id="PF00787">
    <property type="entry name" value="PX"/>
    <property type="match status" value="1"/>
</dbReference>
<evidence type="ECO:0000256" key="1">
    <source>
        <dbReference type="ARBA" id="ARBA00004148"/>
    </source>
</evidence>
<sequence length="683" mass="73602">MDEELAKELREATNELLVPGTNSSPSRPAFLNPSPDTSSAHPAHRKSQLPTNPIPLPRSPIFSPDAKLELIPSPTEIRPPQWPVPQSPLPSHSDTASSTPGAQPAIKLELGDSLLTNADDDNLPARGLSSFMGSVRDPHNLIAASPPPASETESHPSSSSAADPSSPSRSPKAAKSRIRTPVNDIYINQYGERVLNGKVIGRTLGGRPRSGLTVDSLPSRSSSPFAPELLESRATPTVKSPPAFFLESFPNALSPTKQFLPLPPILTPSEEIQPTTVTEIQAPKPVARPLVLAQTDDLDDVDDVDDVADEPSFLTADADQSRSGPSSPDHIGIASALQRLSLQARPGSAGTLRRQLELPLLRRPTPTTEVTSAETGHVVLHGNKRQARASGAFEPPSSAQTSPEQENRASSPFLLPVLSKRVEKLFTTPLIPPKSTAENVDPHRPQEEDEWSSSTEDHIGFDVMASVSAPSSPTLGSPSGCKAVDESEGISALENGGDVDADDKASLESAPSSLLSLPVSTLTGSSHAPSQSSGAGSLERRRSSSSRSRRRAGADRPRRSDLSYPDDNFARDVRIRGWNEVGGQARGWVVFEIRIVTKQGTTITAFKRFSSFVALRQRLKSECPDQAKWLPALPSKSTGLLRKYDAKHLENRRKNLQRWLEVVMLDKVWGCSECLRDWVLGAE</sequence>
<comment type="similarity">
    <text evidence="3">Belongs to the YPT35 family.</text>
</comment>
<feature type="compositionally biased region" description="Low complexity" evidence="10">
    <location>
        <begin position="518"/>
        <end position="537"/>
    </location>
</feature>
<keyword evidence="6" id="KW-0472">Membrane</keyword>
<protein>
    <recommendedName>
        <fullName evidence="8">Endosomal/vacuolar adapter protein YPT35</fullName>
    </recommendedName>
    <alternativeName>
        <fullName evidence="9">PX domain-containing protein YPT35</fullName>
    </alternativeName>
</protein>
<organism evidence="12 13">
    <name type="scientific">Testicularia cyperi</name>
    <dbReference type="NCBI Taxonomy" id="1882483"/>
    <lineage>
        <taxon>Eukaryota</taxon>
        <taxon>Fungi</taxon>
        <taxon>Dikarya</taxon>
        <taxon>Basidiomycota</taxon>
        <taxon>Ustilaginomycotina</taxon>
        <taxon>Ustilaginomycetes</taxon>
        <taxon>Ustilaginales</taxon>
        <taxon>Anthracoideaceae</taxon>
        <taxon>Testicularia</taxon>
    </lineage>
</organism>
<evidence type="ECO:0000256" key="5">
    <source>
        <dbReference type="ARBA" id="ARBA00022753"/>
    </source>
</evidence>
<dbReference type="GO" id="GO:0010008">
    <property type="term" value="C:endosome membrane"/>
    <property type="evidence" value="ECO:0007669"/>
    <property type="project" value="UniProtKB-SubCell"/>
</dbReference>
<dbReference type="STRING" id="1882483.A0A317XS10"/>
<feature type="region of interest" description="Disordered" evidence="10">
    <location>
        <begin position="1"/>
        <end position="182"/>
    </location>
</feature>
<evidence type="ECO:0000313" key="12">
    <source>
        <dbReference type="EMBL" id="PWZ01144.1"/>
    </source>
</evidence>
<evidence type="ECO:0000256" key="3">
    <source>
        <dbReference type="ARBA" id="ARBA00007426"/>
    </source>
</evidence>
<dbReference type="Proteomes" id="UP000246740">
    <property type="component" value="Unassembled WGS sequence"/>
</dbReference>
<dbReference type="InterPro" id="IPR001683">
    <property type="entry name" value="PX_dom"/>
</dbReference>
<dbReference type="OrthoDB" id="10254720at2759"/>
<feature type="region of interest" description="Disordered" evidence="10">
    <location>
        <begin position="518"/>
        <end position="566"/>
    </location>
</feature>
<dbReference type="Gene3D" id="3.30.1520.10">
    <property type="entry name" value="Phox-like domain"/>
    <property type="match status" value="1"/>
</dbReference>
<dbReference type="InParanoid" id="A0A317XS10"/>
<dbReference type="PROSITE" id="PS50195">
    <property type="entry name" value="PX"/>
    <property type="match status" value="1"/>
</dbReference>
<accession>A0A317XS10</accession>
<dbReference type="SUPFAM" id="SSF64268">
    <property type="entry name" value="PX domain"/>
    <property type="match status" value="1"/>
</dbReference>
<proteinExistence type="inferred from homology"/>
<dbReference type="EMBL" id="KZ819191">
    <property type="protein sequence ID" value="PWZ01144.1"/>
    <property type="molecule type" value="Genomic_DNA"/>
</dbReference>
<feature type="region of interest" description="Disordered" evidence="10">
    <location>
        <begin position="205"/>
        <end position="234"/>
    </location>
</feature>
<evidence type="ECO:0000256" key="8">
    <source>
        <dbReference type="ARBA" id="ARBA00033774"/>
    </source>
</evidence>
<feature type="region of interest" description="Disordered" evidence="10">
    <location>
        <begin position="385"/>
        <end position="411"/>
    </location>
</feature>
<feature type="region of interest" description="Disordered" evidence="10">
    <location>
        <begin position="428"/>
        <end position="455"/>
    </location>
</feature>
<comment type="function">
    <text evidence="7">Recruits the lipid transfer protein VPS13 to endosomal and vacuolar membranes.</text>
</comment>
<feature type="compositionally biased region" description="Basic and acidic residues" evidence="10">
    <location>
        <begin position="1"/>
        <end position="13"/>
    </location>
</feature>
<reference evidence="12 13" key="1">
    <citation type="journal article" date="2018" name="Mol. Biol. Evol.">
        <title>Broad Genomic Sampling Reveals a Smut Pathogenic Ancestry of the Fungal Clade Ustilaginomycotina.</title>
        <authorList>
            <person name="Kijpornyongpan T."/>
            <person name="Mondo S.J."/>
            <person name="Barry K."/>
            <person name="Sandor L."/>
            <person name="Lee J."/>
            <person name="Lipzen A."/>
            <person name="Pangilinan J."/>
            <person name="LaButti K."/>
            <person name="Hainaut M."/>
            <person name="Henrissat B."/>
            <person name="Grigoriev I.V."/>
            <person name="Spatafora J.W."/>
            <person name="Aime M.C."/>
        </authorList>
    </citation>
    <scope>NUCLEOTIDE SEQUENCE [LARGE SCALE GENOMIC DNA]</scope>
    <source>
        <strain evidence="12 13">MCA 3645</strain>
    </source>
</reference>
<evidence type="ECO:0000256" key="10">
    <source>
        <dbReference type="SAM" id="MobiDB-lite"/>
    </source>
</evidence>
<dbReference type="GO" id="GO:0005774">
    <property type="term" value="C:vacuolar membrane"/>
    <property type="evidence" value="ECO:0007669"/>
    <property type="project" value="UniProtKB-SubCell"/>
</dbReference>
<feature type="region of interest" description="Disordered" evidence="10">
    <location>
        <begin position="313"/>
        <end position="332"/>
    </location>
</feature>